<dbReference type="VEuPathDB" id="PlasmoDB:PRELSG_1221400"/>
<feature type="transmembrane region" description="Helical" evidence="1">
    <location>
        <begin position="602"/>
        <end position="619"/>
    </location>
</feature>
<proteinExistence type="predicted"/>
<dbReference type="OrthoDB" id="377164at2759"/>
<reference evidence="2 3" key="1">
    <citation type="submission" date="2015-04" db="EMBL/GenBank/DDBJ databases">
        <authorList>
            <consortium name="Pathogen Informatics"/>
        </authorList>
    </citation>
    <scope>NUCLEOTIDE SEQUENCE [LARGE SCALE GENOMIC DNA]</scope>
    <source>
        <strain evidence="2 3">SGS1</strain>
    </source>
</reference>
<protein>
    <submittedName>
        <fullName evidence="2">Uncharacterized protein</fullName>
    </submittedName>
</protein>
<keyword evidence="1" id="KW-0472">Membrane</keyword>
<dbReference type="EMBL" id="LN835307">
    <property type="protein sequence ID" value="CRH01330.1"/>
    <property type="molecule type" value="Genomic_DNA"/>
</dbReference>
<evidence type="ECO:0000256" key="1">
    <source>
        <dbReference type="SAM" id="Phobius"/>
    </source>
</evidence>
<dbReference type="RefSeq" id="XP_028534330.1">
    <property type="nucleotide sequence ID" value="XM_028677996.1"/>
</dbReference>
<accession>A0A1J1HCL4</accession>
<evidence type="ECO:0000313" key="2">
    <source>
        <dbReference type="EMBL" id="CRH01330.1"/>
    </source>
</evidence>
<evidence type="ECO:0000313" key="3">
    <source>
        <dbReference type="Proteomes" id="UP000220158"/>
    </source>
</evidence>
<organism evidence="2 3">
    <name type="scientific">Plasmodium relictum</name>
    <dbReference type="NCBI Taxonomy" id="85471"/>
    <lineage>
        <taxon>Eukaryota</taxon>
        <taxon>Sar</taxon>
        <taxon>Alveolata</taxon>
        <taxon>Apicomplexa</taxon>
        <taxon>Aconoidasida</taxon>
        <taxon>Haemosporida</taxon>
        <taxon>Plasmodiidae</taxon>
        <taxon>Plasmodium</taxon>
        <taxon>Plasmodium (Haemamoeba)</taxon>
    </lineage>
</organism>
<dbReference type="Proteomes" id="UP000220158">
    <property type="component" value="Chromosome 12"/>
</dbReference>
<feature type="transmembrane region" description="Helical" evidence="1">
    <location>
        <begin position="562"/>
        <end position="582"/>
    </location>
</feature>
<keyword evidence="1" id="KW-1133">Transmembrane helix</keyword>
<dbReference type="GeneID" id="39737458"/>
<keyword evidence="1" id="KW-0812">Transmembrane</keyword>
<sequence length="877" mass="106275">MLFMFHFRNRISKDYKFSLQFRRFLLVNNKDLYNKLKYNNYIIKLIKNVKKINEIEYKEENDVSNLDLAFSYLYKNVIFKSKNEKKLYDMQNSIKPYNLCYNYEIITNTNDIKYVNNVKKIYSYIIKSVSICTSQHILMILYSFLIHNINIEYLKRINEHVLNNIYNFKTNELILIQLFYTYFENKCSRRKNDFYDILKDKLLKNSNKNSFDILNHNVEIYNLVKDLIKYGNYLFYKRKQSILLNEIADIFFLYYNFNTYNKELFDYFVAFLDSKLKLIDVTNLKILLKQKKKIENCIDLNNFNIIINCYYYISCMEISELKENFFFNFHDFLLRNNLLLDFSIHQLFLLLKISENIQKTDLKLAILNLIDDRLKCTVDTIENSLDICKNFRNCLNIFNSIYVYYEKFNYMNRKKEVPSLNNINYKNSFKDSIVDGCIDADYLNDNKTNILNETNKKKYNENNYIYYNSKDLNLDILNNRNNSINDCSIEDDKNIKEKQNESIIMYEKIKFLSGINEYIRNKCIDSEYLKILLTSVANTLNYKSILIYFIDSLHKNKNIGILLLYIDLLCTYINNIYVLLYIDYFYKYVVTRKFKDFTSDKIIILLSCLFKCISNNNYINSTKKNDFYKNNKEFLLILYKDNPNMYEYIKNNLINMNLNEIKCLDEFLFHFTFKYMIKNTFVCLEENLFYLHNLKVINELLYFFLNIYNYYNKYSSEMNSLAKDIASLFFHRIFILNFLNIYKNSNTHFHNIIQKILIFIRLDKDLDEELINYILSIYFQNDDVNISKYNENMFNYITNVLENFFKVRFNMKYKNELILFVNSNNSNIEFNKILSIKNLIENNCSTYLVNFLFLVYAKISFNEVFNKIKEHMFSYSI</sequence>
<dbReference type="AlphaFoldDB" id="A0A1J1HCL4"/>
<keyword evidence="3" id="KW-1185">Reference proteome</keyword>
<dbReference type="KEGG" id="prel:PRELSG_1221400"/>
<gene>
    <name evidence="2" type="ORF">PRELSG_1221400</name>
</gene>
<name>A0A1J1HCL4_PLARL</name>